<feature type="region of interest" description="Disordered" evidence="1">
    <location>
        <begin position="200"/>
        <end position="225"/>
    </location>
</feature>
<feature type="region of interest" description="Disordered" evidence="1">
    <location>
        <begin position="390"/>
        <end position="410"/>
    </location>
</feature>
<dbReference type="AlphaFoldDB" id="A0AAN9TPX5"/>
<dbReference type="EMBL" id="JBBCAQ010000025">
    <property type="protein sequence ID" value="KAK7588045.1"/>
    <property type="molecule type" value="Genomic_DNA"/>
</dbReference>
<dbReference type="EMBL" id="JBBCAQ010000015">
    <property type="protein sequence ID" value="KAK7598013.1"/>
    <property type="molecule type" value="Genomic_DNA"/>
</dbReference>
<evidence type="ECO:0000313" key="6">
    <source>
        <dbReference type="EMBL" id="KAK7600764.1"/>
    </source>
</evidence>
<protein>
    <recommendedName>
        <fullName evidence="8">DUF5641 domain-containing protein</fullName>
    </recommendedName>
</protein>
<accession>A0AAN9TPX5</accession>
<evidence type="ECO:0008006" key="8">
    <source>
        <dbReference type="Google" id="ProtNLM"/>
    </source>
</evidence>
<proteinExistence type="predicted"/>
<reference evidence="5 7" key="1">
    <citation type="submission" date="2024-03" db="EMBL/GenBank/DDBJ databases">
        <title>Adaptation during the transition from Ophiocordyceps entomopathogen to insect associate is accompanied by gene loss and intensified selection.</title>
        <authorList>
            <person name="Ward C.M."/>
            <person name="Onetto C.A."/>
            <person name="Borneman A.R."/>
        </authorList>
    </citation>
    <scope>NUCLEOTIDE SEQUENCE [LARGE SCALE GENOMIC DNA]</scope>
    <source>
        <strain evidence="5">AWRI1</strain>
        <tissue evidence="5">Single Adult Female</tissue>
    </source>
</reference>
<feature type="region of interest" description="Disordered" evidence="1">
    <location>
        <begin position="444"/>
        <end position="505"/>
    </location>
</feature>
<dbReference type="EMBL" id="JBBCAQ010000012">
    <property type="protein sequence ID" value="KAK7600764.1"/>
    <property type="molecule type" value="Genomic_DNA"/>
</dbReference>
<feature type="compositionally biased region" description="Polar residues" evidence="1">
    <location>
        <begin position="275"/>
        <end position="287"/>
    </location>
</feature>
<name>A0AAN9TPX5_9HEMI</name>
<feature type="compositionally biased region" description="Basic and acidic residues" evidence="1">
    <location>
        <begin position="200"/>
        <end position="221"/>
    </location>
</feature>
<gene>
    <name evidence="3" type="ORF">V9T40_009764</name>
    <name evidence="5" type="ORF">V9T40_009787</name>
    <name evidence="6" type="ORF">V9T40_009800</name>
    <name evidence="4" type="ORF">V9T40_009834</name>
    <name evidence="2" type="ORF">V9T40_010168</name>
</gene>
<keyword evidence="7" id="KW-1185">Reference proteome</keyword>
<evidence type="ECO:0000313" key="4">
    <source>
        <dbReference type="EMBL" id="KAK7598013.1"/>
    </source>
</evidence>
<feature type="compositionally biased region" description="Basic and acidic residues" evidence="1">
    <location>
        <begin position="491"/>
        <end position="505"/>
    </location>
</feature>
<feature type="compositionally biased region" description="Polar residues" evidence="1">
    <location>
        <begin position="300"/>
        <end position="317"/>
    </location>
</feature>
<evidence type="ECO:0000313" key="3">
    <source>
        <dbReference type="EMBL" id="KAK7588045.1"/>
    </source>
</evidence>
<feature type="compositionally biased region" description="Basic residues" evidence="1">
    <location>
        <begin position="468"/>
        <end position="480"/>
    </location>
</feature>
<evidence type="ECO:0000313" key="7">
    <source>
        <dbReference type="Proteomes" id="UP001367676"/>
    </source>
</evidence>
<evidence type="ECO:0000256" key="1">
    <source>
        <dbReference type="SAM" id="MobiDB-lite"/>
    </source>
</evidence>
<organism evidence="5 7">
    <name type="scientific">Parthenolecanium corni</name>
    <dbReference type="NCBI Taxonomy" id="536013"/>
    <lineage>
        <taxon>Eukaryota</taxon>
        <taxon>Metazoa</taxon>
        <taxon>Ecdysozoa</taxon>
        <taxon>Arthropoda</taxon>
        <taxon>Hexapoda</taxon>
        <taxon>Insecta</taxon>
        <taxon>Pterygota</taxon>
        <taxon>Neoptera</taxon>
        <taxon>Paraneoptera</taxon>
        <taxon>Hemiptera</taxon>
        <taxon>Sternorrhyncha</taxon>
        <taxon>Coccoidea</taxon>
        <taxon>Coccidae</taxon>
        <taxon>Parthenolecanium</taxon>
    </lineage>
</organism>
<sequence>MHSRASDDDDDETSAGGYVAHRRRLRAATPKTRTTFAVDRRPRPERSAGYIARRSSALRESGVRARARCVKISSSPAAVDDRESAYALRGCLRPRQRFRSTFVFETYVALTPGEYGYSRGFGGVRSSHSTACRSPETRTPYEYGRAAGPLASTDGFRSFGRSGEYATRALSRAPVGLAVPSLPRDTTRRTRVLTARSPLRDGEFEAGRNAAHDERTRDEGGYRTGRAIPGVSGIAARTLARVLERRSLQRRRIGAATRPTRSARETSPPTRPRGTKSTGDARPQNSIARDHSQRARPSPTGKTDTRTLQYTETTPRRTQLGRRRSKSTFVDAERLVYIQYLLALRESKNIVSSRRATLKQPLEGDVVLMVDPSLRRGFWRTAIIDRLIRSGDGQKPRRNDGSTMSTTSPSSGCFSVALLLLTIFLDSLRASKYCSVQIYDERERTSRRRRSRVGDRRASSLRSTPGVYKRRRRRRRRHHATSYATEVLSSRQDEPPSEGHPHADARSVHCDFVFRPLDRRAPRERDSPPTIRRKRRVLGPTTRADPSNYFIAYSTMDGDSSDERMIVDLGHGRRPRATPASDGFSPERLRP</sequence>
<comment type="caution">
    <text evidence="5">The sequence shown here is derived from an EMBL/GenBank/DDBJ whole genome shotgun (WGS) entry which is preliminary data.</text>
</comment>
<evidence type="ECO:0000313" key="2">
    <source>
        <dbReference type="EMBL" id="KAK7570801.1"/>
    </source>
</evidence>
<feature type="region of interest" description="Disordered" evidence="1">
    <location>
        <begin position="518"/>
        <end position="543"/>
    </location>
</feature>
<dbReference type="EMBL" id="JBBCAQ010000012">
    <property type="protein sequence ID" value="KAK7600751.1"/>
    <property type="molecule type" value="Genomic_DNA"/>
</dbReference>
<feature type="compositionally biased region" description="Basic and acidic residues" evidence="1">
    <location>
        <begin position="518"/>
        <end position="527"/>
    </location>
</feature>
<feature type="region of interest" description="Disordered" evidence="1">
    <location>
        <begin position="570"/>
        <end position="591"/>
    </location>
</feature>
<dbReference type="EMBL" id="JBBCAQ010000043">
    <property type="protein sequence ID" value="KAK7570801.1"/>
    <property type="molecule type" value="Genomic_DNA"/>
</dbReference>
<feature type="region of interest" description="Disordered" evidence="1">
    <location>
        <begin position="1"/>
        <end position="34"/>
    </location>
</feature>
<dbReference type="Proteomes" id="UP001367676">
    <property type="component" value="Unassembled WGS sequence"/>
</dbReference>
<feature type="compositionally biased region" description="Basic and acidic residues" evidence="1">
    <location>
        <begin position="390"/>
        <end position="400"/>
    </location>
</feature>
<evidence type="ECO:0000313" key="5">
    <source>
        <dbReference type="EMBL" id="KAK7600751.1"/>
    </source>
</evidence>
<feature type="region of interest" description="Disordered" evidence="1">
    <location>
        <begin position="248"/>
        <end position="325"/>
    </location>
</feature>